<keyword evidence="3 7" id="KW-0808">Transferase</keyword>
<dbReference type="REBASE" id="243945">
    <property type="entry name" value="GspSH35ORF5580P"/>
</dbReference>
<dbReference type="OrthoDB" id="32195at2"/>
<dbReference type="SUPFAM" id="SSF53335">
    <property type="entry name" value="S-adenosyl-L-methionine-dependent methyltransferases"/>
    <property type="match status" value="1"/>
</dbReference>
<dbReference type="PROSITE" id="PS00092">
    <property type="entry name" value="N6_MTASE"/>
    <property type="match status" value="1"/>
</dbReference>
<evidence type="ECO:0000259" key="6">
    <source>
        <dbReference type="Pfam" id="PF07669"/>
    </source>
</evidence>
<evidence type="ECO:0000256" key="4">
    <source>
        <dbReference type="ARBA" id="ARBA00022691"/>
    </source>
</evidence>
<dbReference type="InterPro" id="IPR011639">
    <property type="entry name" value="MethylTrfase_TaqI-like_dom"/>
</dbReference>
<protein>
    <recommendedName>
        <fullName evidence="1">site-specific DNA-methyltransferase (adenine-specific)</fullName>
        <ecNumber evidence="1">2.1.1.72</ecNumber>
    </recommendedName>
</protein>
<accession>A0A2R3Z3G0</accession>
<evidence type="ECO:0000256" key="1">
    <source>
        <dbReference type="ARBA" id="ARBA00011900"/>
    </source>
</evidence>
<feature type="domain" description="Type II methyltransferase M.TaqI-like" evidence="6">
    <location>
        <begin position="326"/>
        <end position="514"/>
    </location>
</feature>
<organism evidence="7 8">
    <name type="scientific">Christiangramia fulva</name>
    <dbReference type="NCBI Taxonomy" id="2126553"/>
    <lineage>
        <taxon>Bacteria</taxon>
        <taxon>Pseudomonadati</taxon>
        <taxon>Bacteroidota</taxon>
        <taxon>Flavobacteriia</taxon>
        <taxon>Flavobacteriales</taxon>
        <taxon>Flavobacteriaceae</taxon>
        <taxon>Christiangramia</taxon>
    </lineage>
</organism>
<dbReference type="PANTHER" id="PTHR33841">
    <property type="entry name" value="DNA METHYLTRANSFERASE YEEA-RELATED"/>
    <property type="match status" value="1"/>
</dbReference>
<evidence type="ECO:0000313" key="7">
    <source>
        <dbReference type="EMBL" id="AVR44778.1"/>
    </source>
</evidence>
<dbReference type="Pfam" id="PF07669">
    <property type="entry name" value="Eco57I"/>
    <property type="match status" value="1"/>
</dbReference>
<keyword evidence="4" id="KW-0949">S-adenosyl-L-methionine</keyword>
<dbReference type="GO" id="GO:0032259">
    <property type="term" value="P:methylation"/>
    <property type="evidence" value="ECO:0007669"/>
    <property type="project" value="UniProtKB-KW"/>
</dbReference>
<dbReference type="Proteomes" id="UP000241507">
    <property type="component" value="Chromosome"/>
</dbReference>
<evidence type="ECO:0000313" key="8">
    <source>
        <dbReference type="Proteomes" id="UP000241507"/>
    </source>
</evidence>
<dbReference type="PANTHER" id="PTHR33841:SF1">
    <property type="entry name" value="DNA METHYLTRANSFERASE A"/>
    <property type="match status" value="1"/>
</dbReference>
<dbReference type="InterPro" id="IPR002052">
    <property type="entry name" value="DNA_methylase_N6_adenine_CS"/>
</dbReference>
<dbReference type="AlphaFoldDB" id="A0A2R3Z3G0"/>
<dbReference type="GO" id="GO:0003676">
    <property type="term" value="F:nucleic acid binding"/>
    <property type="evidence" value="ECO:0007669"/>
    <property type="project" value="InterPro"/>
</dbReference>
<keyword evidence="2 7" id="KW-0489">Methyltransferase</keyword>
<dbReference type="GO" id="GO:0006304">
    <property type="term" value="P:DNA modification"/>
    <property type="evidence" value="ECO:0007669"/>
    <property type="project" value="InterPro"/>
</dbReference>
<dbReference type="KEGG" id="grs:C7S20_05580"/>
<dbReference type="EC" id="2.1.1.72" evidence="1"/>
<evidence type="ECO:0000256" key="5">
    <source>
        <dbReference type="ARBA" id="ARBA00047942"/>
    </source>
</evidence>
<comment type="catalytic activity">
    <reaction evidence="5">
        <text>a 2'-deoxyadenosine in DNA + S-adenosyl-L-methionine = an N(6)-methyl-2'-deoxyadenosine in DNA + S-adenosyl-L-homocysteine + H(+)</text>
        <dbReference type="Rhea" id="RHEA:15197"/>
        <dbReference type="Rhea" id="RHEA-COMP:12418"/>
        <dbReference type="Rhea" id="RHEA-COMP:12419"/>
        <dbReference type="ChEBI" id="CHEBI:15378"/>
        <dbReference type="ChEBI" id="CHEBI:57856"/>
        <dbReference type="ChEBI" id="CHEBI:59789"/>
        <dbReference type="ChEBI" id="CHEBI:90615"/>
        <dbReference type="ChEBI" id="CHEBI:90616"/>
        <dbReference type="EC" id="2.1.1.72"/>
    </reaction>
</comment>
<dbReference type="PRINTS" id="PR00507">
    <property type="entry name" value="N12N6MTFRASE"/>
</dbReference>
<dbReference type="RefSeq" id="WP_107011556.1">
    <property type="nucleotide sequence ID" value="NZ_CP028136.1"/>
</dbReference>
<dbReference type="GO" id="GO:0009007">
    <property type="term" value="F:site-specific DNA-methyltransferase (adenine-specific) activity"/>
    <property type="evidence" value="ECO:0007669"/>
    <property type="project" value="UniProtKB-EC"/>
</dbReference>
<dbReference type="NCBIfam" id="NF033452">
    <property type="entry name" value="BREX_1_MTaseX"/>
    <property type="match status" value="1"/>
</dbReference>
<reference evidence="8" key="1">
    <citation type="submission" date="2018-03" db="EMBL/GenBank/DDBJ databases">
        <title>Gramella fulva sp. nov., isolated from a dry surface of tidal flat.</title>
        <authorList>
            <person name="Hwang S.H."/>
            <person name="Hwang W.M."/>
            <person name="Kang K."/>
            <person name="Ahn T.-Y."/>
        </authorList>
    </citation>
    <scope>NUCLEOTIDE SEQUENCE [LARGE SCALE GENOMIC DNA]</scope>
    <source>
        <strain evidence="8">SH35</strain>
    </source>
</reference>
<dbReference type="InterPro" id="IPR029063">
    <property type="entry name" value="SAM-dependent_MTases_sf"/>
</dbReference>
<gene>
    <name evidence="7" type="ORF">C7S20_05580</name>
</gene>
<name>A0A2R3Z3G0_9FLAO</name>
<dbReference type="InterPro" id="IPR050953">
    <property type="entry name" value="N4_N6_ade-DNA_methylase"/>
</dbReference>
<dbReference type="Gene3D" id="3.40.50.150">
    <property type="entry name" value="Vaccinia Virus protein VP39"/>
    <property type="match status" value="1"/>
</dbReference>
<evidence type="ECO:0000256" key="2">
    <source>
        <dbReference type="ARBA" id="ARBA00022603"/>
    </source>
</evidence>
<proteinExistence type="predicted"/>
<dbReference type="EMBL" id="CP028136">
    <property type="protein sequence ID" value="AVR44778.1"/>
    <property type="molecule type" value="Genomic_DNA"/>
</dbReference>
<dbReference type="InterPro" id="IPR047939">
    <property type="entry name" value="BREX_1_PglX"/>
</dbReference>
<sequence>MNTNRLKRFAQDARRKLLQQVGSRMELVLTTDSAELREKAIALNSLKDAIKDSSKAQVIDKVAYTWFNRLMALRFMDVNEYQPTGIKIITPKEGYTLPEILEDARQGQIPDELPVNKEHIYDLLDGKIPSSNAQNEVYKELLIGACNQLHSIFPFLFEKIDDYTELLLPDDLTSEFSIIHEFMEGMSNEDCQEVEVIGWLYQFYISELNDMLISSKKKYKTEDLAPASQLFTPKWIVQYMVDNTLGQLWTEIEPQTKVTDSLEYYIEPDYKDQLEKRKSKSIEEIKFFEPCVGSGHILSYAFDVFYKIYEEQGYNPSEIPELIITKNLYGVDIDERAAQIASFVILMKGREKHRRFLRSIEKKNIQPNISFYQDFEFDDKFKNASALGSLIHVTPEEADNFQIDENSIFSARQEELKKLYNLLGRRYDLVVTNPPYIGASRMEPTLRNYVANKYPATKSDLFATFILRNLELCNANGLSGYMTPFVWMFISTYENLREDIIDNHFINNLIQLEYSGFDGATVPICTFTLRKQNLPSGLGSYVRLSDFRGANQQGPKTLEAIKDEKCSWFYKANQKDFEKIPGSPLAYFVSNNTIKIFEDCEPIQNKIKARQGISTADNDRFLRTWQEVGFEDSSLYRSNNTWVPHNKGGTFRKWYGNQEFFIKWKNDGYEIKNFFNDNGQRRSVIRNPKFYFLPSVSWSDVTSSTNAFRVFPEGFIHNGCAPSAFGQDKEFRRCLVAFGNLKYTSHLVNIINPTMHFSEGYFAKLPFTSKFWNKETADLAENCITISELEWNSKESSWNFKQNELIRFLGKDLEEAYNLYIQFWQSKFFELHNLEEDLNKKFIHLYDLQNELTSDVPLGDITILKEEVDIVNRELVFDQQEIFAQFISYAVGCMFGRYSLDKDGLILVNQGETLEDYLEKVGKGEAEIKFLPDDDNIIPVLDDEWFEDDIVGRFYEFLKASFGKENFDKNLAFVEDCIGKDIRKYFVKDFYKDHIKRYKTRPIYWMFSSPKGSFNVLIYMHRYTPDTLNNILNAYLLEYREKLKARTEHLDHIIETGSSTEQTKAAKEKDRLRAILLELQEYEREILYPLATERISIDLDDGVLVNYNKFGKAIQEVKGLNDKKAKEKVRKFDWIDTSQII</sequence>
<keyword evidence="8" id="KW-1185">Reference proteome</keyword>
<evidence type="ECO:0000256" key="3">
    <source>
        <dbReference type="ARBA" id="ARBA00022679"/>
    </source>
</evidence>